<keyword evidence="2" id="KW-1185">Reference proteome</keyword>
<evidence type="ECO:0008006" key="3">
    <source>
        <dbReference type="Google" id="ProtNLM"/>
    </source>
</evidence>
<sequence length="86" mass="9340">MRFHFLLLPRMIGCFWGILVVPDSPLVSRLLLLSVGVPFVLLLLQVPEVRSGVFVALGTEKSCGRNSGESGAALSDNRLHVYITCG</sequence>
<organism evidence="1 2">
    <name type="scientific">Pleurodeles waltl</name>
    <name type="common">Iberian ribbed newt</name>
    <dbReference type="NCBI Taxonomy" id="8319"/>
    <lineage>
        <taxon>Eukaryota</taxon>
        <taxon>Metazoa</taxon>
        <taxon>Chordata</taxon>
        <taxon>Craniata</taxon>
        <taxon>Vertebrata</taxon>
        <taxon>Euteleostomi</taxon>
        <taxon>Amphibia</taxon>
        <taxon>Batrachia</taxon>
        <taxon>Caudata</taxon>
        <taxon>Salamandroidea</taxon>
        <taxon>Salamandridae</taxon>
        <taxon>Pleurodelinae</taxon>
        <taxon>Pleurodeles</taxon>
    </lineage>
</organism>
<protein>
    <recommendedName>
        <fullName evidence="3">Secreted protein</fullName>
    </recommendedName>
</protein>
<comment type="caution">
    <text evidence="1">The sequence shown here is derived from an EMBL/GenBank/DDBJ whole genome shotgun (WGS) entry which is preliminary data.</text>
</comment>
<dbReference type="AlphaFoldDB" id="A0AAV7QCM0"/>
<accession>A0AAV7QCM0</accession>
<name>A0AAV7QCM0_PLEWA</name>
<gene>
    <name evidence="1" type="ORF">NDU88_002430</name>
</gene>
<evidence type="ECO:0000313" key="1">
    <source>
        <dbReference type="EMBL" id="KAJ1136003.1"/>
    </source>
</evidence>
<dbReference type="EMBL" id="JANPWB010000010">
    <property type="protein sequence ID" value="KAJ1136003.1"/>
    <property type="molecule type" value="Genomic_DNA"/>
</dbReference>
<proteinExistence type="predicted"/>
<dbReference type="Proteomes" id="UP001066276">
    <property type="component" value="Chromosome 6"/>
</dbReference>
<evidence type="ECO:0000313" key="2">
    <source>
        <dbReference type="Proteomes" id="UP001066276"/>
    </source>
</evidence>
<reference evidence="1" key="1">
    <citation type="journal article" date="2022" name="bioRxiv">
        <title>Sequencing and chromosome-scale assembly of the giantPleurodeles waltlgenome.</title>
        <authorList>
            <person name="Brown T."/>
            <person name="Elewa A."/>
            <person name="Iarovenko S."/>
            <person name="Subramanian E."/>
            <person name="Araus A.J."/>
            <person name="Petzold A."/>
            <person name="Susuki M."/>
            <person name="Suzuki K.-i.T."/>
            <person name="Hayashi T."/>
            <person name="Toyoda A."/>
            <person name="Oliveira C."/>
            <person name="Osipova E."/>
            <person name="Leigh N.D."/>
            <person name="Simon A."/>
            <person name="Yun M.H."/>
        </authorList>
    </citation>
    <scope>NUCLEOTIDE SEQUENCE</scope>
    <source>
        <strain evidence="1">20211129_DDA</strain>
        <tissue evidence="1">Liver</tissue>
    </source>
</reference>